<evidence type="ECO:0000313" key="2">
    <source>
        <dbReference type="EMBL" id="MCD7464959.1"/>
    </source>
</evidence>
<evidence type="ECO:0000313" key="3">
    <source>
        <dbReference type="Proteomes" id="UP000823775"/>
    </source>
</evidence>
<dbReference type="Gene3D" id="3.40.50.2000">
    <property type="entry name" value="Glycogen Phosphorylase B"/>
    <property type="match status" value="1"/>
</dbReference>
<accession>A0ABS8T1S6</accession>
<gene>
    <name evidence="2" type="ORF">HAX54_000293</name>
</gene>
<feature type="region of interest" description="Disordered" evidence="1">
    <location>
        <begin position="92"/>
        <end position="114"/>
    </location>
</feature>
<proteinExistence type="predicted"/>
<keyword evidence="3" id="KW-1185">Reference proteome</keyword>
<name>A0ABS8T1S6_DATST</name>
<sequence>MNMRRDSVQVVMLPWLAFGHMPPFFQLSIALAKQGVHRNFPLPKLDDMSLLLPHDAEATVDIPHEKVVYLKAADLQDPIKRFIARKSPIDHNDFNARLDSRGRSRSRHPSHQLQRLHSSYAGLLRASARP</sequence>
<comment type="caution">
    <text evidence="2">The sequence shown here is derived from an EMBL/GenBank/DDBJ whole genome shotgun (WGS) entry which is preliminary data.</text>
</comment>
<feature type="compositionally biased region" description="Basic and acidic residues" evidence="1">
    <location>
        <begin position="92"/>
        <end position="102"/>
    </location>
</feature>
<reference evidence="2 3" key="1">
    <citation type="journal article" date="2021" name="BMC Genomics">
        <title>Datura genome reveals duplications of psychoactive alkaloid biosynthetic genes and high mutation rate following tissue culture.</title>
        <authorList>
            <person name="Rajewski A."/>
            <person name="Carter-House D."/>
            <person name="Stajich J."/>
            <person name="Litt A."/>
        </authorList>
    </citation>
    <scope>NUCLEOTIDE SEQUENCE [LARGE SCALE GENOMIC DNA]</scope>
    <source>
        <strain evidence="2">AR-01</strain>
    </source>
</reference>
<dbReference type="EMBL" id="JACEIK010001008">
    <property type="protein sequence ID" value="MCD7464959.1"/>
    <property type="molecule type" value="Genomic_DNA"/>
</dbReference>
<protein>
    <submittedName>
        <fullName evidence="2">Uncharacterized protein</fullName>
    </submittedName>
</protein>
<evidence type="ECO:0000256" key="1">
    <source>
        <dbReference type="SAM" id="MobiDB-lite"/>
    </source>
</evidence>
<dbReference type="Proteomes" id="UP000823775">
    <property type="component" value="Unassembled WGS sequence"/>
</dbReference>
<organism evidence="2 3">
    <name type="scientific">Datura stramonium</name>
    <name type="common">Jimsonweed</name>
    <name type="synonym">Common thornapple</name>
    <dbReference type="NCBI Taxonomy" id="4076"/>
    <lineage>
        <taxon>Eukaryota</taxon>
        <taxon>Viridiplantae</taxon>
        <taxon>Streptophyta</taxon>
        <taxon>Embryophyta</taxon>
        <taxon>Tracheophyta</taxon>
        <taxon>Spermatophyta</taxon>
        <taxon>Magnoliopsida</taxon>
        <taxon>eudicotyledons</taxon>
        <taxon>Gunneridae</taxon>
        <taxon>Pentapetalae</taxon>
        <taxon>asterids</taxon>
        <taxon>lamiids</taxon>
        <taxon>Solanales</taxon>
        <taxon>Solanaceae</taxon>
        <taxon>Solanoideae</taxon>
        <taxon>Datureae</taxon>
        <taxon>Datura</taxon>
    </lineage>
</organism>